<dbReference type="RefSeq" id="XP_009541604.1">
    <property type="nucleotide sequence ID" value="XM_009543309.1"/>
</dbReference>
<feature type="compositionally biased region" description="Pro residues" evidence="1">
    <location>
        <begin position="496"/>
        <end position="511"/>
    </location>
</feature>
<name>W4KPU7_HETIT</name>
<dbReference type="AlphaFoldDB" id="W4KPU7"/>
<keyword evidence="3" id="KW-1185">Reference proteome</keyword>
<evidence type="ECO:0000313" key="2">
    <source>
        <dbReference type="EMBL" id="ETW87739.1"/>
    </source>
</evidence>
<gene>
    <name evidence="2" type="ORF">HETIRDRAFT_245012</name>
</gene>
<evidence type="ECO:0008006" key="4">
    <source>
        <dbReference type="Google" id="ProtNLM"/>
    </source>
</evidence>
<reference evidence="2 3" key="1">
    <citation type="journal article" date="2012" name="New Phytol.">
        <title>Insight into trade-off between wood decay and parasitism from the genome of a fungal forest pathogen.</title>
        <authorList>
            <person name="Olson A."/>
            <person name="Aerts A."/>
            <person name="Asiegbu F."/>
            <person name="Belbahri L."/>
            <person name="Bouzid O."/>
            <person name="Broberg A."/>
            <person name="Canback B."/>
            <person name="Coutinho P.M."/>
            <person name="Cullen D."/>
            <person name="Dalman K."/>
            <person name="Deflorio G."/>
            <person name="van Diepen L.T."/>
            <person name="Dunand C."/>
            <person name="Duplessis S."/>
            <person name="Durling M."/>
            <person name="Gonthier P."/>
            <person name="Grimwood J."/>
            <person name="Fossdal C.G."/>
            <person name="Hansson D."/>
            <person name="Henrissat B."/>
            <person name="Hietala A."/>
            <person name="Himmelstrand K."/>
            <person name="Hoffmeister D."/>
            <person name="Hogberg N."/>
            <person name="James T.Y."/>
            <person name="Karlsson M."/>
            <person name="Kohler A."/>
            <person name="Kues U."/>
            <person name="Lee Y.H."/>
            <person name="Lin Y.C."/>
            <person name="Lind M."/>
            <person name="Lindquist E."/>
            <person name="Lombard V."/>
            <person name="Lucas S."/>
            <person name="Lunden K."/>
            <person name="Morin E."/>
            <person name="Murat C."/>
            <person name="Park J."/>
            <person name="Raffaello T."/>
            <person name="Rouze P."/>
            <person name="Salamov A."/>
            <person name="Schmutz J."/>
            <person name="Solheim H."/>
            <person name="Stahlberg J."/>
            <person name="Velez H."/>
            <person name="de Vries R.P."/>
            <person name="Wiebenga A."/>
            <person name="Woodward S."/>
            <person name="Yakovlev I."/>
            <person name="Garbelotto M."/>
            <person name="Martin F."/>
            <person name="Grigoriev I.V."/>
            <person name="Stenlid J."/>
        </authorList>
    </citation>
    <scope>NUCLEOTIDE SEQUENCE [LARGE SCALE GENOMIC DNA]</scope>
    <source>
        <strain evidence="2 3">TC 32-1</strain>
    </source>
</reference>
<dbReference type="OrthoDB" id="2589715at2759"/>
<sequence length="511" mass="57358">LRRSDPSTIQNKFLVGYQGWFTCHGDGEPVGPGHHGWLHWFTYPVPDGGNINVDLWPDTSEYSASELYPAPGFTHANGDQAFIFSSRHPKTVQRHFHWMAQNGIDGAFLQRFVGQCDMEQGNEGIRKIRDEVGDRVKESAEKEGRVFAIMYDVAGVQPDRVQKIIEEDWNHLLYDQRVLDSPNYLRENGKPVIAIWGFGFADSNHTPEQLRAVTDYLRSTTPGGAYIMAGTPAHWRSSQSDADRNPEFVPTWIESFDAISPWTIGRYSDQQSADGFAEDRIKGDVEFIENWEKQKGRHVDYVPVVHPGGSALNMSQGKWAFNGAPRQGGRFLWRQLYNARRYGAKIVYGAMWDEYDEGTNFIPVVSHKRQLPHDEEGRFRLMALDEDGYDLPSDWYMRIAGMAAEGFKGQREIVEDFPEKELRDWWGTRPKYELGQSSGSGVASGSGSGLGQEAGNGQSYEQWLVSVEQTKEGDELPPPPYSIEADSGTQSIPTGRPAPPLATRPAGPPAL</sequence>
<dbReference type="EMBL" id="KI925454">
    <property type="protein sequence ID" value="ETW87739.1"/>
    <property type="molecule type" value="Genomic_DNA"/>
</dbReference>
<organism evidence="2 3">
    <name type="scientific">Heterobasidion irregulare (strain TC 32-1)</name>
    <dbReference type="NCBI Taxonomy" id="747525"/>
    <lineage>
        <taxon>Eukaryota</taxon>
        <taxon>Fungi</taxon>
        <taxon>Dikarya</taxon>
        <taxon>Basidiomycota</taxon>
        <taxon>Agaricomycotina</taxon>
        <taxon>Agaricomycetes</taxon>
        <taxon>Russulales</taxon>
        <taxon>Bondarzewiaceae</taxon>
        <taxon>Heterobasidion</taxon>
        <taxon>Heterobasidion annosum species complex</taxon>
    </lineage>
</organism>
<feature type="compositionally biased region" description="Gly residues" evidence="1">
    <location>
        <begin position="442"/>
        <end position="454"/>
    </location>
</feature>
<feature type="region of interest" description="Disordered" evidence="1">
    <location>
        <begin position="434"/>
        <end position="511"/>
    </location>
</feature>
<evidence type="ECO:0000313" key="3">
    <source>
        <dbReference type="Proteomes" id="UP000030671"/>
    </source>
</evidence>
<dbReference type="CDD" id="cd11576">
    <property type="entry name" value="GH99_GH71_like_2"/>
    <property type="match status" value="1"/>
</dbReference>
<feature type="non-terminal residue" evidence="2">
    <location>
        <position position="511"/>
    </location>
</feature>
<dbReference type="GeneID" id="20669076"/>
<accession>W4KPU7</accession>
<dbReference type="HOGENOM" id="CLU_019346_2_0_1"/>
<evidence type="ECO:0000256" key="1">
    <source>
        <dbReference type="SAM" id="MobiDB-lite"/>
    </source>
</evidence>
<dbReference type="Proteomes" id="UP000030671">
    <property type="component" value="Unassembled WGS sequence"/>
</dbReference>
<dbReference type="eggNOG" id="ENOG502S12Q">
    <property type="taxonomic scope" value="Eukaryota"/>
</dbReference>
<dbReference type="InParanoid" id="W4KPU7"/>
<proteinExistence type="predicted"/>
<dbReference type="Gene3D" id="3.20.20.80">
    <property type="entry name" value="Glycosidases"/>
    <property type="match status" value="1"/>
</dbReference>
<dbReference type="KEGG" id="hir:HETIRDRAFT_245012"/>
<feature type="non-terminal residue" evidence="2">
    <location>
        <position position="1"/>
    </location>
</feature>
<protein>
    <recommendedName>
        <fullName evidence="4">Xylosidase/arabinosidase</fullName>
    </recommendedName>
</protein>